<dbReference type="GO" id="GO:0009982">
    <property type="term" value="F:pseudouridine synthase activity"/>
    <property type="evidence" value="ECO:0007669"/>
    <property type="project" value="InterPro"/>
</dbReference>
<reference evidence="1 2" key="1">
    <citation type="journal article" date="2015" name="Nature">
        <title>rRNA introns, odd ribosomes, and small enigmatic genomes across a large radiation of phyla.</title>
        <authorList>
            <person name="Brown C.T."/>
            <person name="Hug L.A."/>
            <person name="Thomas B.C."/>
            <person name="Sharon I."/>
            <person name="Castelle C.J."/>
            <person name="Singh A."/>
            <person name="Wilkins M.J."/>
            <person name="Williams K.H."/>
            <person name="Banfield J.F."/>
        </authorList>
    </citation>
    <scope>NUCLEOTIDE SEQUENCE [LARGE SCALE GENOMIC DNA]</scope>
</reference>
<comment type="caution">
    <text evidence="1">The sequence shown here is derived from an EMBL/GenBank/DDBJ whole genome shotgun (WGS) entry which is preliminary data.</text>
</comment>
<dbReference type="Pfam" id="PF01142">
    <property type="entry name" value="TruD"/>
    <property type="match status" value="1"/>
</dbReference>
<dbReference type="Gene3D" id="1.10.1510.30">
    <property type="match status" value="1"/>
</dbReference>
<protein>
    <recommendedName>
        <fullName evidence="3">tRNA pseudouridine synthase D</fullName>
    </recommendedName>
</protein>
<dbReference type="Proteomes" id="UP000034445">
    <property type="component" value="Unassembled WGS sequence"/>
</dbReference>
<dbReference type="GO" id="GO:0003723">
    <property type="term" value="F:RNA binding"/>
    <property type="evidence" value="ECO:0007669"/>
    <property type="project" value="InterPro"/>
</dbReference>
<dbReference type="GO" id="GO:0140098">
    <property type="term" value="F:catalytic activity, acting on RNA"/>
    <property type="evidence" value="ECO:0007669"/>
    <property type="project" value="UniProtKB-ARBA"/>
</dbReference>
<sequence>MRLFLAHQSQRELPYFKHIRKNIEDHWRDWATIRTLLDPFPYHFSLELKLVNHLQEHSEDFLGALQSVPDQVRLWIYAYDSYLFNKTLSRCIREGEVSLSLPLLTSFSPHDWEPYKTFLEEDGVDIPSRHYKKFPFVRVESRTWPVLQQAEIHNLIFQDKLAIFSFSLPKGSYATSLLMNFFTLASGIPVVPGISPEQIDAKNMLGLGSLRPTLDRFQKVLTLRENDLSREFEA</sequence>
<name>A0A0G1XED9_9BACT</name>
<proteinExistence type="predicted"/>
<evidence type="ECO:0000313" key="2">
    <source>
        <dbReference type="Proteomes" id="UP000034445"/>
    </source>
</evidence>
<evidence type="ECO:0008006" key="3">
    <source>
        <dbReference type="Google" id="ProtNLM"/>
    </source>
</evidence>
<gene>
    <name evidence="1" type="ORF">UY74_C0080G0006</name>
</gene>
<dbReference type="PATRIC" id="fig|1618676.3.peg.1151"/>
<accession>A0A0G1XED9</accession>
<dbReference type="AlphaFoldDB" id="A0A0G1XED9"/>
<dbReference type="GO" id="GO:0006396">
    <property type="term" value="P:RNA processing"/>
    <property type="evidence" value="ECO:0007669"/>
    <property type="project" value="UniProtKB-ARBA"/>
</dbReference>
<dbReference type="InterPro" id="IPR042214">
    <property type="entry name" value="TruD_catalytic"/>
</dbReference>
<organism evidence="1 2">
    <name type="scientific">Candidatus Kaiserbacteria bacterium GW2011_GWC2_52_8b</name>
    <dbReference type="NCBI Taxonomy" id="1618676"/>
    <lineage>
        <taxon>Bacteria</taxon>
        <taxon>Candidatus Kaiseribacteriota</taxon>
    </lineage>
</organism>
<dbReference type="Gene3D" id="3.30.2350.20">
    <property type="entry name" value="TruD, catalytic domain"/>
    <property type="match status" value="1"/>
</dbReference>
<dbReference type="GO" id="GO:0001522">
    <property type="term" value="P:pseudouridine synthesis"/>
    <property type="evidence" value="ECO:0007669"/>
    <property type="project" value="InterPro"/>
</dbReference>
<evidence type="ECO:0000313" key="1">
    <source>
        <dbReference type="EMBL" id="KKW29321.1"/>
    </source>
</evidence>
<dbReference type="EMBL" id="LCRF01000080">
    <property type="protein sequence ID" value="KKW29321.1"/>
    <property type="molecule type" value="Genomic_DNA"/>
</dbReference>
<dbReference type="SUPFAM" id="SSF55120">
    <property type="entry name" value="Pseudouridine synthase"/>
    <property type="match status" value="1"/>
</dbReference>
<dbReference type="InterPro" id="IPR001656">
    <property type="entry name" value="PsdUridine_synth_TruD"/>
</dbReference>
<dbReference type="InterPro" id="IPR020103">
    <property type="entry name" value="PsdUridine_synth_cat_dom_sf"/>
</dbReference>